<keyword evidence="3" id="KW-1185">Reference proteome</keyword>
<evidence type="ECO:0000313" key="2">
    <source>
        <dbReference type="EMBL" id="EGV29281.1"/>
    </source>
</evidence>
<comment type="caution">
    <text evidence="2">The sequence shown here is derived from an EMBL/GenBank/DDBJ whole genome shotgun (WGS) entry which is preliminary data.</text>
</comment>
<dbReference type="Proteomes" id="UP000005141">
    <property type="component" value="Unassembled WGS sequence"/>
</dbReference>
<proteinExistence type="predicted"/>
<evidence type="ECO:0000313" key="3">
    <source>
        <dbReference type="Proteomes" id="UP000005141"/>
    </source>
</evidence>
<accession>G1WDY2</accession>
<gene>
    <name evidence="2" type="ORF">HMPREF9431_02033</name>
</gene>
<dbReference type="EMBL" id="ADGI01000062">
    <property type="protein sequence ID" value="EGV29281.1"/>
    <property type="molecule type" value="Genomic_DNA"/>
</dbReference>
<organism evidence="2 3">
    <name type="scientific">Segatella oulorum F0390</name>
    <dbReference type="NCBI Taxonomy" id="702438"/>
    <lineage>
        <taxon>Bacteria</taxon>
        <taxon>Pseudomonadati</taxon>
        <taxon>Bacteroidota</taxon>
        <taxon>Bacteroidia</taxon>
        <taxon>Bacteroidales</taxon>
        <taxon>Prevotellaceae</taxon>
        <taxon>Segatella</taxon>
    </lineage>
</organism>
<protein>
    <submittedName>
        <fullName evidence="2">Uncharacterized protein</fullName>
    </submittedName>
</protein>
<reference evidence="2 3" key="1">
    <citation type="submission" date="2011-07" db="EMBL/GenBank/DDBJ databases">
        <title>The Genome Sequence of Prevotella oulorum F0390.</title>
        <authorList>
            <consortium name="The Broad Institute Genome Sequencing Platform"/>
            <consortium name="The Broad Institute Genome Sequencing Center for Infectious Disease"/>
            <person name="Earl A."/>
            <person name="Ward D."/>
            <person name="Feldgarden M."/>
            <person name="Gevers D."/>
            <person name="Izard J."/>
            <person name="Ganesan A."/>
            <person name="Baranova O.V."/>
            <person name="Blanton J.M."/>
            <person name="Tanner A.C."/>
            <person name="Dewhirst F.E."/>
            <person name="Young S.K."/>
            <person name="Zeng Q."/>
            <person name="Gargeya S."/>
            <person name="Fitzgerald M."/>
            <person name="Haas B."/>
            <person name="Abouelleil A."/>
            <person name="Alvarado L."/>
            <person name="Arachchi H.M."/>
            <person name="Berlin A."/>
            <person name="Brown A."/>
            <person name="Chapman S.B."/>
            <person name="Chen Z."/>
            <person name="Dunbar C."/>
            <person name="Freedman E."/>
            <person name="Gearin G."/>
            <person name="Gellesch M."/>
            <person name="Goldberg J."/>
            <person name="Griggs A."/>
            <person name="Gujja S."/>
            <person name="Heiman D."/>
            <person name="Howarth C."/>
            <person name="Larson L."/>
            <person name="Lui A."/>
            <person name="MacDonald P.J.P."/>
            <person name="Mehta T."/>
            <person name="Montmayeur A."/>
            <person name="Murphy C."/>
            <person name="Neiman D."/>
            <person name="Pearson M."/>
            <person name="Priest M."/>
            <person name="Roberts A."/>
            <person name="Saif S."/>
            <person name="Shea T."/>
            <person name="Shenoy N."/>
            <person name="Sisk P."/>
            <person name="Stolte C."/>
            <person name="Sykes S."/>
            <person name="Wortman J."/>
            <person name="Nusbaum C."/>
            <person name="Birren B."/>
        </authorList>
    </citation>
    <scope>NUCLEOTIDE SEQUENCE [LARGE SCALE GENOMIC DNA]</scope>
    <source>
        <strain evidence="2 3">F0390</strain>
    </source>
</reference>
<dbReference type="HOGENOM" id="CLU_3347171_0_0_10"/>
<sequence length="37" mass="3862">MILRKALLSNDGALGSRSKGKAYPPTAGVPEGFLLMT</sequence>
<evidence type="ECO:0000256" key="1">
    <source>
        <dbReference type="SAM" id="MobiDB-lite"/>
    </source>
</evidence>
<name>G1WDY2_9BACT</name>
<feature type="region of interest" description="Disordered" evidence="1">
    <location>
        <begin position="1"/>
        <end position="22"/>
    </location>
</feature>
<dbReference type="AlphaFoldDB" id="G1WDY2"/>